<feature type="transmembrane region" description="Helical" evidence="1">
    <location>
        <begin position="12"/>
        <end position="33"/>
    </location>
</feature>
<dbReference type="OrthoDB" id="5139172at2"/>
<feature type="transmembrane region" description="Helical" evidence="1">
    <location>
        <begin position="465"/>
        <end position="488"/>
    </location>
</feature>
<keyword evidence="3" id="KW-1185">Reference proteome</keyword>
<evidence type="ECO:0000256" key="1">
    <source>
        <dbReference type="SAM" id="Phobius"/>
    </source>
</evidence>
<keyword evidence="1" id="KW-1133">Transmembrane helix</keyword>
<feature type="transmembrane region" description="Helical" evidence="1">
    <location>
        <begin position="104"/>
        <end position="137"/>
    </location>
</feature>
<dbReference type="InterPro" id="IPR018580">
    <property type="entry name" value="Uncharacterised_YfhO"/>
</dbReference>
<evidence type="ECO:0000313" key="2">
    <source>
        <dbReference type="EMBL" id="REF32116.1"/>
    </source>
</evidence>
<evidence type="ECO:0008006" key="4">
    <source>
        <dbReference type="Google" id="ProtNLM"/>
    </source>
</evidence>
<feature type="transmembrane region" description="Helical" evidence="1">
    <location>
        <begin position="543"/>
        <end position="565"/>
    </location>
</feature>
<protein>
    <recommendedName>
        <fullName evidence="4">Membrane protein YfhO</fullName>
    </recommendedName>
</protein>
<dbReference type="EMBL" id="QTUA01000001">
    <property type="protein sequence ID" value="REF32116.1"/>
    <property type="molecule type" value="Genomic_DNA"/>
</dbReference>
<feature type="transmembrane region" description="Helical" evidence="1">
    <location>
        <begin position="406"/>
        <end position="426"/>
    </location>
</feature>
<feature type="transmembrane region" description="Helical" evidence="1">
    <location>
        <begin position="370"/>
        <end position="386"/>
    </location>
</feature>
<proteinExistence type="predicted"/>
<name>A0A3D9US88_9MICO</name>
<feature type="transmembrane region" description="Helical" evidence="1">
    <location>
        <begin position="344"/>
        <end position="363"/>
    </location>
</feature>
<sequence length="851" mass="90591">MRSAWLRRPALLASLTIIAVVLVANAIFIFGFASADPMLYFSGLGRPTQGVIDGSWTIDPNVGWTVQALGQRSVDSWLNGNVPLWNNYEGLGQPLAGEMQSAAFFLPFVLLQALPGGVLLMHIVLELVAGFGTLLFLRSLRLGWIAATVGACLFAVNGAFALMLNAPFNPIAFLPWALWGVELVAAAVRGGGTGSAQPAGSAQPVGSGPASGLGTAAAVGPASGSGRSARWGAWVIAFSIGFMLLSGFPETALLEGLFVAVWGVARVLTLQRSRVRFLLWLVAGAAGSLVIAAPALVAFVHFLDFGYTAYHGAGTGPTSYGQRQLSSLALPFAVGPVSHNPISGGQAGFLTLPAVLVGIIGFLGRRERPMRWLLSITLVLLLLNMYNFPPVNKAVQHVPGLQQILVYKYGFVLVEFIVILWAAYGVDDLRRRVVRRPVWIAAVVATFAYLVASVIYALALFDVTAVRWTVLSVTWTTLVCLAVAVLAYTRTSAPAGPHNPQTLQLPADGAVATAASAGKRSVWGGWGRGRGPGRGGWRRTGRAGIGVAVALAALVVVDATGQFMVPQLGASPTHDVDLAPVRYLQQHQGTARFFSLGPIQPNYGSAFQLQQLNVNDLPVPQKMADLVKDNLHATWRTPLARGTSDVWGPYLLATRNYPPAKQRLILQVYGQRQSVYRSVGVAYLVMAPGVGDGLADRYGLTRVFKNRTAEIWHDPSAEPFFSTAPGSGCRVEGEGLDEVTVTCPRPTELTRRQLSSPGWTATINGVSSPIADFDTQRFQQVQLPAGTSTVTFSYLPRGFVAASVASLLLVGLFVVDALAAGVAFVRRRRHQRPHEVASGASFSGVSGETRE</sequence>
<feature type="transmembrane region" description="Helical" evidence="1">
    <location>
        <begin position="254"/>
        <end position="270"/>
    </location>
</feature>
<dbReference type="PANTHER" id="PTHR38454">
    <property type="entry name" value="INTEGRAL MEMBRANE PROTEIN-RELATED"/>
    <property type="match status" value="1"/>
</dbReference>
<dbReference type="AlphaFoldDB" id="A0A3D9US88"/>
<keyword evidence="1" id="KW-0472">Membrane</keyword>
<gene>
    <name evidence="2" type="ORF">DFJ65_3211</name>
</gene>
<dbReference type="PANTHER" id="PTHR38454:SF1">
    <property type="entry name" value="INTEGRAL MEMBRANE PROTEIN"/>
    <property type="match status" value="1"/>
</dbReference>
<organism evidence="2 3">
    <name type="scientific">Calidifontibacter indicus</name>
    <dbReference type="NCBI Taxonomy" id="419650"/>
    <lineage>
        <taxon>Bacteria</taxon>
        <taxon>Bacillati</taxon>
        <taxon>Actinomycetota</taxon>
        <taxon>Actinomycetes</taxon>
        <taxon>Micrococcales</taxon>
        <taxon>Dermacoccaceae</taxon>
        <taxon>Calidifontibacter</taxon>
    </lineage>
</organism>
<reference evidence="2 3" key="1">
    <citation type="submission" date="2018-08" db="EMBL/GenBank/DDBJ databases">
        <title>Sequencing the genomes of 1000 actinobacteria strains.</title>
        <authorList>
            <person name="Klenk H.-P."/>
        </authorList>
    </citation>
    <scope>NUCLEOTIDE SEQUENCE [LARGE SCALE GENOMIC DNA]</scope>
    <source>
        <strain evidence="2 3">DSM 22967</strain>
    </source>
</reference>
<feature type="transmembrane region" description="Helical" evidence="1">
    <location>
        <begin position="438"/>
        <end position="459"/>
    </location>
</feature>
<keyword evidence="1" id="KW-0812">Transmembrane</keyword>
<evidence type="ECO:0000313" key="3">
    <source>
        <dbReference type="Proteomes" id="UP000256253"/>
    </source>
</evidence>
<feature type="transmembrane region" description="Helical" evidence="1">
    <location>
        <begin position="799"/>
        <end position="825"/>
    </location>
</feature>
<accession>A0A3D9US88</accession>
<feature type="transmembrane region" description="Helical" evidence="1">
    <location>
        <begin position="144"/>
        <end position="164"/>
    </location>
</feature>
<feature type="transmembrane region" description="Helical" evidence="1">
    <location>
        <begin position="277"/>
        <end position="303"/>
    </location>
</feature>
<dbReference type="Proteomes" id="UP000256253">
    <property type="component" value="Unassembled WGS sequence"/>
</dbReference>
<dbReference type="RefSeq" id="WP_115923864.1">
    <property type="nucleotide sequence ID" value="NZ_QTUA01000001.1"/>
</dbReference>
<comment type="caution">
    <text evidence="2">The sequence shown here is derived from an EMBL/GenBank/DDBJ whole genome shotgun (WGS) entry which is preliminary data.</text>
</comment>